<dbReference type="AlphaFoldDB" id="A0AAQ0EL48"/>
<protein>
    <submittedName>
        <fullName evidence="2">Lipoate--protein ligase family protein</fullName>
    </submittedName>
</protein>
<dbReference type="PANTHER" id="PTHR43679">
    <property type="entry name" value="OCTANOYLTRANSFERASE LIPM-RELATED"/>
    <property type="match status" value="1"/>
</dbReference>
<dbReference type="InterPro" id="IPR004143">
    <property type="entry name" value="BPL_LPL_catalytic"/>
</dbReference>
<dbReference type="PANTHER" id="PTHR43679:SF2">
    <property type="entry name" value="OCTANOYL-[GCVH]:PROTEIN N-OCTANOYLTRANSFERASE"/>
    <property type="match status" value="1"/>
</dbReference>
<dbReference type="InterPro" id="IPR050664">
    <property type="entry name" value="Octanoyltrans_LipM/LipL"/>
</dbReference>
<evidence type="ECO:0000313" key="3">
    <source>
        <dbReference type="Proteomes" id="UP000825134"/>
    </source>
</evidence>
<name>A0AAQ0EL48_9CHLA</name>
<evidence type="ECO:0000259" key="1">
    <source>
        <dbReference type="PROSITE" id="PS51733"/>
    </source>
</evidence>
<proteinExistence type="predicted"/>
<sequence>MKIRVIDSTKATPEELMEKDRSLLDSLKAGEVILHLYEWEGLFPVTYGCFIKPERFFRADWEALGVRAASRPTGGGVTFHNGDYAFSLLVSSEHPAYQKSVLANYHMVNRFVLRTINRLFRLEGSLSPKERSTEQVEASNFCVAKISKYDVLIGDKKIGGASQRSVKQGFLHQGSIFLSGNSPHFYRKILQPDLVDKISSEMEKQAFFPLGIEAPASVLKEGRGEVKDALMRIFMQEGI</sequence>
<feature type="domain" description="BPL/LPL catalytic" evidence="1">
    <location>
        <begin position="28"/>
        <end position="235"/>
    </location>
</feature>
<dbReference type="Proteomes" id="UP000825134">
    <property type="component" value="Chromosome"/>
</dbReference>
<dbReference type="SUPFAM" id="SSF55681">
    <property type="entry name" value="Class II aaRS and biotin synthetases"/>
    <property type="match status" value="1"/>
</dbReference>
<reference evidence="2" key="1">
    <citation type="journal article" date="2021" name="Front. Microbiol.">
        <title>Generation of Tetracycline and Rifamycin Resistant Chlamydia Suis Recombinants.</title>
        <authorList>
            <person name="Marti H."/>
            <person name="Bommana S."/>
            <person name="Read T.D."/>
            <person name="Pesch T."/>
            <person name="Prahauser B."/>
            <person name="Dean D."/>
            <person name="Borel N."/>
        </authorList>
    </citation>
    <scope>NUCLEOTIDE SEQUENCE</scope>
    <source>
        <strain evidence="2">208.1</strain>
    </source>
</reference>
<evidence type="ECO:0000313" key="2">
    <source>
        <dbReference type="EMBL" id="QYC74267.1"/>
    </source>
</evidence>
<organism evidence="2 3">
    <name type="scientific">Chlamydia suis</name>
    <dbReference type="NCBI Taxonomy" id="83559"/>
    <lineage>
        <taxon>Bacteria</taxon>
        <taxon>Pseudomonadati</taxon>
        <taxon>Chlamydiota</taxon>
        <taxon>Chlamydiia</taxon>
        <taxon>Chlamydiales</taxon>
        <taxon>Chlamydiaceae</taxon>
        <taxon>Chlamydia/Chlamydophila group</taxon>
        <taxon>Chlamydia</taxon>
    </lineage>
</organism>
<dbReference type="InterPro" id="IPR045864">
    <property type="entry name" value="aa-tRNA-synth_II/BPL/LPL"/>
</dbReference>
<dbReference type="Gene3D" id="3.30.930.10">
    <property type="entry name" value="Bira Bifunctional Protein, Domain 2"/>
    <property type="match status" value="1"/>
</dbReference>
<dbReference type="PROSITE" id="PS51733">
    <property type="entry name" value="BPL_LPL_CATALYTIC"/>
    <property type="match status" value="1"/>
</dbReference>
<gene>
    <name evidence="2" type="ORF">INQ84_04130</name>
</gene>
<accession>A0AAQ0EL48</accession>
<dbReference type="Pfam" id="PF03099">
    <property type="entry name" value="BPL_LplA_LipB"/>
    <property type="match status" value="1"/>
</dbReference>
<keyword evidence="2" id="KW-0436">Ligase</keyword>
<dbReference type="RefSeq" id="WP_219664356.1">
    <property type="nucleotide sequence ID" value="NZ_CP063064.1"/>
</dbReference>
<dbReference type="GO" id="GO:0016874">
    <property type="term" value="F:ligase activity"/>
    <property type="evidence" value="ECO:0007669"/>
    <property type="project" value="UniProtKB-KW"/>
</dbReference>
<dbReference type="EMBL" id="CP063185">
    <property type="protein sequence ID" value="QYC74267.1"/>
    <property type="molecule type" value="Genomic_DNA"/>
</dbReference>